<dbReference type="HOGENOM" id="CLU_038968_0_0_1"/>
<protein>
    <submittedName>
        <fullName evidence="1">YJR003C-like protein</fullName>
    </submittedName>
</protein>
<dbReference type="AlphaFoldDB" id="H0GWX6"/>
<comment type="caution">
    <text evidence="1">The sequence shown here is derived from an EMBL/GenBank/DDBJ whole genome shotgun (WGS) entry which is preliminary data.</text>
</comment>
<reference evidence="1 2" key="1">
    <citation type="journal article" date="2012" name="FEMS Yeast Res.">
        <title>The genome sequence of the wine yeast VIN7 reveals an allotriploid hybrid genome with Saccharomyces cerevisiae and Saccharomyces kudriavzevii origins.</title>
        <authorList>
            <person name="Borneman A.R."/>
            <person name="Desany B.A."/>
            <person name="Riches D."/>
            <person name="Affourtit J.P."/>
            <person name="Forgan A.H."/>
            <person name="Pretorius I.S."/>
            <person name="Egholm M."/>
            <person name="Chambers P.J."/>
        </authorList>
    </citation>
    <scope>NUCLEOTIDE SEQUENCE [LARGE SCALE GENOMIC DNA]</scope>
    <source>
        <strain evidence="1 2">VIN7</strain>
    </source>
</reference>
<dbReference type="EMBL" id="AGVY01000272">
    <property type="protein sequence ID" value="EHN01695.1"/>
    <property type="molecule type" value="Genomic_DNA"/>
</dbReference>
<accession>H0GWX6</accession>
<name>H0GWX6_SACCK</name>
<organism evidence="1 2">
    <name type="scientific">Saccharomyces cerevisiae x Saccharomyces kudriavzevii (strain VIN7)</name>
    <name type="common">Yeast</name>
    <dbReference type="NCBI Taxonomy" id="1095631"/>
    <lineage>
        <taxon>Eukaryota</taxon>
        <taxon>Fungi</taxon>
        <taxon>Dikarya</taxon>
        <taxon>Ascomycota</taxon>
        <taxon>Saccharomycotina</taxon>
        <taxon>Saccharomycetes</taxon>
        <taxon>Saccharomycetales</taxon>
        <taxon>Saccharomycetaceae</taxon>
        <taxon>Saccharomyces</taxon>
    </lineage>
</organism>
<evidence type="ECO:0000313" key="2">
    <source>
        <dbReference type="Proteomes" id="UP000009009"/>
    </source>
</evidence>
<dbReference type="OrthoDB" id="4046837at2759"/>
<proteinExistence type="predicted"/>
<dbReference type="PhylomeDB" id="H0GWX6"/>
<evidence type="ECO:0000313" key="1">
    <source>
        <dbReference type="EMBL" id="EHN01695.1"/>
    </source>
</evidence>
<keyword evidence="2" id="KW-1185">Reference proteome</keyword>
<sequence>MLRSLHTAATSANRRLYSLACRSNRNGNKIIETLLSHHTFDPIRRHLPTDTATLDPYSLSQNVIKSLNTLRVAKEDAAVIHNMMIENLSGLDYSIATIHSKNLRDLGLRPSVSAIKQIIKNNPGRVQSSWEIFMKYKALVQNVPDELIEVVLEKIINFDKAEKIDGKEKLTFQDLARCLYLMDHLSSKNVISSRLIEPILIYAIDNGIPNILAFMVEYKIPLNFFDKYINELTPCQLFDLYSFYAPHNVIVDPLMLHKCVAILGENGTIALTEDENEIISKLQEEIESVKLQCHDSWDFDFPKDDARKTESAFKNLFLEIRKRNLDKMDFKLALTLLRVIGAFKGDIALFFELYYEYLLNFKNNEESLMFEAFLTLSCQGYKKGNVKMLEYADAFVNDGTDDMLKSKTLSVLIVANAKTNLNLSLQIYNSNIAKANKGKNDSTDLADSDILTESLILAFLSKGDADFARVIFDGALGEKVISGPTAAKRIKKLLARYGEAVEAKESKEVMQSRIEHYMKTI</sequence>
<gene>
    <name evidence="1" type="ORF">VIN7_8035</name>
</gene>
<dbReference type="Proteomes" id="UP000009009">
    <property type="component" value="Unassembled WGS sequence"/>
</dbReference>